<keyword evidence="3" id="KW-0408">Iron</keyword>
<name>A0ABU5I7Q0_9BURK</name>
<dbReference type="Pfam" id="PF00384">
    <property type="entry name" value="Molybdopterin"/>
    <property type="match status" value="1"/>
</dbReference>
<dbReference type="Gene3D" id="2.20.25.90">
    <property type="entry name" value="ADC-like domains"/>
    <property type="match status" value="1"/>
</dbReference>
<dbReference type="PROSITE" id="PS51669">
    <property type="entry name" value="4FE4S_MOW_BIS_MGD"/>
    <property type="match status" value="1"/>
</dbReference>
<dbReference type="Gene3D" id="2.40.40.20">
    <property type="match status" value="1"/>
</dbReference>
<evidence type="ECO:0000256" key="3">
    <source>
        <dbReference type="ARBA" id="ARBA00023004"/>
    </source>
</evidence>
<proteinExistence type="inferred from homology"/>
<keyword evidence="4" id="KW-0411">Iron-sulfur</keyword>
<feature type="region of interest" description="Disordered" evidence="5">
    <location>
        <begin position="744"/>
        <end position="766"/>
    </location>
</feature>
<dbReference type="PANTHER" id="PTHR43742:SF6">
    <property type="entry name" value="OXIDOREDUCTASE YYAE-RELATED"/>
    <property type="match status" value="1"/>
</dbReference>
<geneLocation type="plasmid" evidence="7">
    <name>unnamed</name>
</geneLocation>
<dbReference type="EMBL" id="JAXOJX010000001">
    <property type="protein sequence ID" value="MDZ5455119.1"/>
    <property type="molecule type" value="Genomic_DNA"/>
</dbReference>
<evidence type="ECO:0000313" key="7">
    <source>
        <dbReference type="EMBL" id="MDZ5455119.1"/>
    </source>
</evidence>
<sequence>MSSTHDPVQVHRRTCPLCEGMCGLKVATQDERVIAIRPDPDNVFSRGHICPKGTTLGAVHHDPDRLRHPVVRDGTTWREVSWDAAFQRIDELAQGVRHRHGPKAFAFYGGNMNKGGFDTSRYMMLMVRQAGFAQRFSSSSVDQLPKNVSTFLMYGDMWKMPIPDIDHTDLFVIVGGNPAASKGSIFSHRDVMGAIKALRSRGGRVVVIDPVCTGTARAADQWIGIRPGTDAALLLGVVHVLFQEGLVRLGHLEGLVNGLEEVRVLARAWPPERVASFCGVEAATIRALAQEIGQAPRAAVYGRIGTCTQEFGTLASWLIDVVAVLTGNMDQEGGVMWSTCVAPHLKLTPPYPTDAPLLGPPMRVRGVPGVLGQYPASCLAEEIDTPGAGRIRGLVTSGCNPVLSAPGSARLAAALPQLECMVSVDLYINETTRHAHVILPALSPLEQPHWDIWAWPFSLTSGGHYSPALFPRRDRPPEWQVLARLGSIIGGNPHADLDRLDDEYFGAMCDQLGVPRAVAFAALPSHGAERILDLCIRTGPFGDRFGERPEGLNLQAFKDQPDGIVLGHAPSQGAAAFTTPSGRLELAPAHMLGDLPRLEQAMVAPAPCLVLVSRRQLRSLNSWMHNVEVLVKGRDRCTLQIHVDDARRLGIADADLVRVQSESGALEVPAEPTTDIRPGVVSLPHGWGHGQPGTRQHTAAEHAGVNINLLSPARLVDAASGNAVLNGIPVQVVRIGDGLRASSISHEPLPESTLPGLRQAPGIASA</sequence>
<dbReference type="InterPro" id="IPR006963">
    <property type="entry name" value="Mopterin_OxRdtase_4Fe-4S_dom"/>
</dbReference>
<dbReference type="SUPFAM" id="SSF50692">
    <property type="entry name" value="ADC-like"/>
    <property type="match status" value="1"/>
</dbReference>
<evidence type="ECO:0000313" key="8">
    <source>
        <dbReference type="Proteomes" id="UP001293718"/>
    </source>
</evidence>
<evidence type="ECO:0000256" key="5">
    <source>
        <dbReference type="SAM" id="MobiDB-lite"/>
    </source>
</evidence>
<dbReference type="PANTHER" id="PTHR43742">
    <property type="entry name" value="TRIMETHYLAMINE-N-OXIDE REDUCTASE"/>
    <property type="match status" value="1"/>
</dbReference>
<protein>
    <submittedName>
        <fullName evidence="7">Molybdopterin-dependent oxidoreductase</fullName>
    </submittedName>
</protein>
<dbReference type="InterPro" id="IPR006656">
    <property type="entry name" value="Mopterin_OxRdtase"/>
</dbReference>
<dbReference type="SUPFAM" id="SSF53706">
    <property type="entry name" value="Formate dehydrogenase/DMSO reductase, domains 1-3"/>
    <property type="match status" value="1"/>
</dbReference>
<comment type="similarity">
    <text evidence="1">Belongs to the prokaryotic molybdopterin-containing oxidoreductase family.</text>
</comment>
<dbReference type="Pfam" id="PF01568">
    <property type="entry name" value="Molydop_binding"/>
    <property type="match status" value="1"/>
</dbReference>
<dbReference type="Proteomes" id="UP001293718">
    <property type="component" value="Unassembled WGS sequence"/>
</dbReference>
<comment type="caution">
    <text evidence="7">The sequence shown here is derived from an EMBL/GenBank/DDBJ whole genome shotgun (WGS) entry which is preliminary data.</text>
</comment>
<evidence type="ECO:0000256" key="2">
    <source>
        <dbReference type="ARBA" id="ARBA00022723"/>
    </source>
</evidence>
<keyword evidence="8" id="KW-1185">Reference proteome</keyword>
<organism evidence="7 8">
    <name type="scientific">Azohydromonas lata</name>
    <dbReference type="NCBI Taxonomy" id="45677"/>
    <lineage>
        <taxon>Bacteria</taxon>
        <taxon>Pseudomonadati</taxon>
        <taxon>Pseudomonadota</taxon>
        <taxon>Betaproteobacteria</taxon>
        <taxon>Burkholderiales</taxon>
        <taxon>Sphaerotilaceae</taxon>
        <taxon>Azohydromonas</taxon>
    </lineage>
</organism>
<dbReference type="Pfam" id="PF04879">
    <property type="entry name" value="Molybdop_Fe4S4"/>
    <property type="match status" value="1"/>
</dbReference>
<dbReference type="InterPro" id="IPR050612">
    <property type="entry name" value="Prok_Mopterin_Oxidored"/>
</dbReference>
<dbReference type="SMART" id="SM00926">
    <property type="entry name" value="Molybdop_Fe4S4"/>
    <property type="match status" value="1"/>
</dbReference>
<reference evidence="7 8" key="1">
    <citation type="submission" date="2023-11" db="EMBL/GenBank/DDBJ databases">
        <title>Draft genome of Azohydromonas lata strain H1 (DSM1123), a polyhydroxyalkanoate producer.</title>
        <authorList>
            <person name="Traversa D."/>
            <person name="D'Addabbo P."/>
            <person name="Pazzani C."/>
            <person name="Manzari C."/>
            <person name="Chiara M."/>
            <person name="Scrascia M."/>
        </authorList>
    </citation>
    <scope>NUCLEOTIDE SEQUENCE [LARGE SCALE GENOMIC DNA]</scope>
    <source>
        <strain evidence="7 8">H1</strain>
        <plasmid evidence="7">unnamed</plasmid>
    </source>
</reference>
<evidence type="ECO:0000256" key="4">
    <source>
        <dbReference type="ARBA" id="ARBA00023014"/>
    </source>
</evidence>
<dbReference type="InterPro" id="IPR009010">
    <property type="entry name" value="Asp_de-COase-like_dom_sf"/>
</dbReference>
<evidence type="ECO:0000256" key="1">
    <source>
        <dbReference type="ARBA" id="ARBA00010312"/>
    </source>
</evidence>
<keyword evidence="2" id="KW-0479">Metal-binding</keyword>
<feature type="domain" description="4Fe-4S Mo/W bis-MGD-type" evidence="6">
    <location>
        <begin position="8"/>
        <end position="64"/>
    </location>
</feature>
<keyword evidence="7" id="KW-0614">Plasmid</keyword>
<accession>A0ABU5I7Q0</accession>
<dbReference type="Gene3D" id="3.40.50.740">
    <property type="match status" value="1"/>
</dbReference>
<dbReference type="InterPro" id="IPR006657">
    <property type="entry name" value="MoPterin_dinucl-bd_dom"/>
</dbReference>
<dbReference type="Gene3D" id="3.40.228.10">
    <property type="entry name" value="Dimethylsulfoxide Reductase, domain 2"/>
    <property type="match status" value="1"/>
</dbReference>
<dbReference type="RefSeq" id="WP_084150440.1">
    <property type="nucleotide sequence ID" value="NZ_JAXOJX010000001.1"/>
</dbReference>
<gene>
    <name evidence="7" type="ORF">SM757_00890</name>
</gene>
<evidence type="ECO:0000259" key="6">
    <source>
        <dbReference type="PROSITE" id="PS51669"/>
    </source>
</evidence>